<dbReference type="AlphaFoldDB" id="A0A4Q2DLI5"/>
<dbReference type="Proteomes" id="UP000290288">
    <property type="component" value="Unassembled WGS sequence"/>
</dbReference>
<dbReference type="STRING" id="2316362.A0A4Q2DLI5"/>
<dbReference type="Pfam" id="PF10604">
    <property type="entry name" value="Polyketide_cyc2"/>
    <property type="match status" value="1"/>
</dbReference>
<dbReference type="CDD" id="cd07822">
    <property type="entry name" value="SRPBCC_4"/>
    <property type="match status" value="1"/>
</dbReference>
<dbReference type="Gene3D" id="3.30.530.20">
    <property type="match status" value="1"/>
</dbReference>
<dbReference type="SUPFAM" id="SSF55961">
    <property type="entry name" value="Bet v1-like"/>
    <property type="match status" value="1"/>
</dbReference>
<evidence type="ECO:0000256" key="1">
    <source>
        <dbReference type="SAM" id="MobiDB-lite"/>
    </source>
</evidence>
<dbReference type="OrthoDB" id="509124at2759"/>
<evidence type="ECO:0000313" key="2">
    <source>
        <dbReference type="EMBL" id="RXW20146.1"/>
    </source>
</evidence>
<evidence type="ECO:0000313" key="3">
    <source>
        <dbReference type="Proteomes" id="UP000290288"/>
    </source>
</evidence>
<feature type="region of interest" description="Disordered" evidence="1">
    <location>
        <begin position="1"/>
        <end position="28"/>
    </location>
</feature>
<comment type="caution">
    <text evidence="2">The sequence shown here is derived from an EMBL/GenBank/DDBJ whole genome shotgun (WGS) entry which is preliminary data.</text>
</comment>
<protein>
    <recommendedName>
        <fullName evidence="4">Coenzyme Q-binding protein COQ10 START domain-containing protein</fullName>
    </recommendedName>
</protein>
<dbReference type="InterPro" id="IPR023393">
    <property type="entry name" value="START-like_dom_sf"/>
</dbReference>
<dbReference type="EMBL" id="SDEE01000164">
    <property type="protein sequence ID" value="RXW20146.1"/>
    <property type="molecule type" value="Genomic_DNA"/>
</dbReference>
<dbReference type="PANTHER" id="PTHR36166">
    <property type="entry name" value="CHROMOSOME 9, WHOLE GENOME SHOTGUN SEQUENCE"/>
    <property type="match status" value="1"/>
</dbReference>
<dbReference type="PANTHER" id="PTHR36166:SF1">
    <property type="entry name" value="SRPBCC DOMAIN-CONTAINING PROTEIN"/>
    <property type="match status" value="1"/>
</dbReference>
<proteinExistence type="predicted"/>
<gene>
    <name evidence="2" type="ORF">EST38_g5720</name>
</gene>
<keyword evidence="3" id="KW-1185">Reference proteome</keyword>
<evidence type="ECO:0008006" key="4">
    <source>
        <dbReference type="Google" id="ProtNLM"/>
    </source>
</evidence>
<dbReference type="InterPro" id="IPR019587">
    <property type="entry name" value="Polyketide_cyclase/dehydratase"/>
</dbReference>
<organism evidence="2 3">
    <name type="scientific">Candolleomyces aberdarensis</name>
    <dbReference type="NCBI Taxonomy" id="2316362"/>
    <lineage>
        <taxon>Eukaryota</taxon>
        <taxon>Fungi</taxon>
        <taxon>Dikarya</taxon>
        <taxon>Basidiomycota</taxon>
        <taxon>Agaricomycotina</taxon>
        <taxon>Agaricomycetes</taxon>
        <taxon>Agaricomycetidae</taxon>
        <taxon>Agaricales</taxon>
        <taxon>Agaricineae</taxon>
        <taxon>Psathyrellaceae</taxon>
        <taxon>Candolleomyces</taxon>
    </lineage>
</organism>
<sequence length="204" mass="22765">MKQRGMGKREDQGLSMADHNSSQPIPIPVTPAEGVFTVRGSATIDAPSDRVWSILTDFKSYSQWNPFVRSQTVYDTNKNPLPDSALATDLLLHVSLVHLPPTLGEPGIFGKSSTWEKIVAMSHEDHRMAWEFHMPLVPKWLLRAERWQVLTDLGGGKTRYDTFEVFGGALAYLVKWVHEQNLKDGFKAMADTLKARAEAGAESS</sequence>
<reference evidence="2 3" key="1">
    <citation type="submission" date="2019-01" db="EMBL/GenBank/DDBJ databases">
        <title>Draft genome sequence of Psathyrella aberdarensis IHI B618.</title>
        <authorList>
            <person name="Buettner E."/>
            <person name="Kellner H."/>
        </authorList>
    </citation>
    <scope>NUCLEOTIDE SEQUENCE [LARGE SCALE GENOMIC DNA]</scope>
    <source>
        <strain evidence="2 3">IHI B618</strain>
    </source>
</reference>
<name>A0A4Q2DLI5_9AGAR</name>
<accession>A0A4Q2DLI5</accession>